<organism evidence="9 10">
    <name type="scientific">Marinobacter profundi</name>
    <dbReference type="NCBI Taxonomy" id="2666256"/>
    <lineage>
        <taxon>Bacteria</taxon>
        <taxon>Pseudomonadati</taxon>
        <taxon>Pseudomonadota</taxon>
        <taxon>Gammaproteobacteria</taxon>
        <taxon>Pseudomonadales</taxon>
        <taxon>Marinobacteraceae</taxon>
        <taxon>Marinobacter</taxon>
    </lineage>
</organism>
<evidence type="ECO:0000256" key="5">
    <source>
        <dbReference type="ARBA" id="ARBA00022989"/>
    </source>
</evidence>
<keyword evidence="10" id="KW-1185">Reference proteome</keyword>
<dbReference type="InterPro" id="IPR011701">
    <property type="entry name" value="MFS"/>
</dbReference>
<feature type="transmembrane region" description="Helical" evidence="7">
    <location>
        <begin position="85"/>
        <end position="103"/>
    </location>
</feature>
<evidence type="ECO:0000256" key="7">
    <source>
        <dbReference type="SAM" id="Phobius"/>
    </source>
</evidence>
<sequence length="423" mass="45065">MQSDPNRDDEDRANSLAVVLPLAVTGFIIAAGCWTLFAVAGFHLREALQLTGLQFGLLLAMPMAVGAVLAVPGGLIAQALGARRVMIWALAGLSACMLLLIAVTSYAGYLVAACGLGLTAAFYSAGLQFVMSHTPRHHVGLVLGVFSAGVIGAGLNYYVVPLLYQAFAWEAIPLAYLIVLLLVMVLMLLLTDNPDASAAPETETSPRQLLARLRHWRIWRLCFYFGSVAGSFFAVALWLPDFLTSRFELPVDDVARLAQWFVIPGALAQVAGGGLADHFGVARVVSRALMVCLVALFVLSYPEMTLLVRGVEGIIQLEFALPLPVERLFVVVLGATMGCAMGALLRMMVDQNPGATAFAAGMLLLSACSVAFLLPVVFALVNQLLGVPSAAFMILFAILAACLLLFTRVARSAERQSLLSPRA</sequence>
<keyword evidence="6 7" id="KW-0472">Membrane</keyword>
<evidence type="ECO:0000313" key="9">
    <source>
        <dbReference type="EMBL" id="PHQ15851.1"/>
    </source>
</evidence>
<dbReference type="SUPFAM" id="SSF103473">
    <property type="entry name" value="MFS general substrate transporter"/>
    <property type="match status" value="1"/>
</dbReference>
<reference evidence="9 10" key="1">
    <citation type="submission" date="2017-09" db="EMBL/GenBank/DDBJ databases">
        <title>The draft genome sequences of Marinobacter sp. PWS21.</title>
        <authorList>
            <person name="Cao J."/>
        </authorList>
    </citation>
    <scope>NUCLEOTIDE SEQUENCE [LARGE SCALE GENOMIC DNA]</scope>
    <source>
        <strain evidence="9 10">PWS21</strain>
    </source>
</reference>
<feature type="transmembrane region" description="Helical" evidence="7">
    <location>
        <begin position="328"/>
        <end position="345"/>
    </location>
</feature>
<dbReference type="PANTHER" id="PTHR23517">
    <property type="entry name" value="RESISTANCE PROTEIN MDTM, PUTATIVE-RELATED-RELATED"/>
    <property type="match status" value="1"/>
</dbReference>
<evidence type="ECO:0000256" key="4">
    <source>
        <dbReference type="ARBA" id="ARBA00022692"/>
    </source>
</evidence>
<feature type="transmembrane region" description="Helical" evidence="7">
    <location>
        <begin position="16"/>
        <end position="40"/>
    </location>
</feature>
<feature type="transmembrane region" description="Helical" evidence="7">
    <location>
        <begin position="109"/>
        <end position="127"/>
    </location>
</feature>
<dbReference type="Pfam" id="PF07690">
    <property type="entry name" value="MFS_1"/>
    <property type="match status" value="1"/>
</dbReference>
<dbReference type="InterPro" id="IPR020846">
    <property type="entry name" value="MFS_dom"/>
</dbReference>
<dbReference type="Proteomes" id="UP000231409">
    <property type="component" value="Unassembled WGS sequence"/>
</dbReference>
<evidence type="ECO:0000256" key="6">
    <source>
        <dbReference type="ARBA" id="ARBA00023136"/>
    </source>
</evidence>
<evidence type="ECO:0000259" key="8">
    <source>
        <dbReference type="PROSITE" id="PS50850"/>
    </source>
</evidence>
<feature type="transmembrane region" description="Helical" evidence="7">
    <location>
        <begin position="171"/>
        <end position="190"/>
    </location>
</feature>
<name>A0A2G1UMX4_9GAMM</name>
<dbReference type="GO" id="GO:0005886">
    <property type="term" value="C:plasma membrane"/>
    <property type="evidence" value="ECO:0007669"/>
    <property type="project" value="UniProtKB-SubCell"/>
</dbReference>
<feature type="transmembrane region" description="Helical" evidence="7">
    <location>
        <begin position="139"/>
        <end position="159"/>
    </location>
</feature>
<feature type="transmembrane region" description="Helical" evidence="7">
    <location>
        <begin position="218"/>
        <end position="238"/>
    </location>
</feature>
<dbReference type="PROSITE" id="PS50850">
    <property type="entry name" value="MFS"/>
    <property type="match status" value="1"/>
</dbReference>
<comment type="subcellular location">
    <subcellularLocation>
        <location evidence="1">Cell membrane</location>
        <topology evidence="1">Multi-pass membrane protein</topology>
    </subcellularLocation>
</comment>
<evidence type="ECO:0000256" key="3">
    <source>
        <dbReference type="ARBA" id="ARBA00022475"/>
    </source>
</evidence>
<dbReference type="PROSITE" id="PS51257">
    <property type="entry name" value="PROKAR_LIPOPROTEIN"/>
    <property type="match status" value="1"/>
</dbReference>
<dbReference type="InterPro" id="IPR036259">
    <property type="entry name" value="MFS_trans_sf"/>
</dbReference>
<keyword evidence="4 7" id="KW-0812">Transmembrane</keyword>
<dbReference type="EMBL" id="NTFH01000005">
    <property type="protein sequence ID" value="PHQ15851.1"/>
    <property type="molecule type" value="Genomic_DNA"/>
</dbReference>
<dbReference type="GO" id="GO:0022857">
    <property type="term" value="F:transmembrane transporter activity"/>
    <property type="evidence" value="ECO:0007669"/>
    <property type="project" value="InterPro"/>
</dbReference>
<feature type="transmembrane region" description="Helical" evidence="7">
    <location>
        <begin position="387"/>
        <end position="406"/>
    </location>
</feature>
<feature type="transmembrane region" description="Helical" evidence="7">
    <location>
        <begin position="288"/>
        <end position="308"/>
    </location>
</feature>
<dbReference type="AlphaFoldDB" id="A0A2G1UMX4"/>
<dbReference type="RefSeq" id="WP_099613955.1">
    <property type="nucleotide sequence ID" value="NZ_KZ319369.1"/>
</dbReference>
<feature type="domain" description="Major facilitator superfamily (MFS) profile" evidence="8">
    <location>
        <begin position="18"/>
        <end position="414"/>
    </location>
</feature>
<feature type="transmembrane region" description="Helical" evidence="7">
    <location>
        <begin position="52"/>
        <end position="73"/>
    </location>
</feature>
<keyword evidence="2" id="KW-0813">Transport</keyword>
<dbReference type="Gene3D" id="1.20.1250.20">
    <property type="entry name" value="MFS general substrate transporter like domains"/>
    <property type="match status" value="2"/>
</dbReference>
<feature type="transmembrane region" description="Helical" evidence="7">
    <location>
        <begin position="357"/>
        <end position="381"/>
    </location>
</feature>
<keyword evidence="5 7" id="KW-1133">Transmembrane helix</keyword>
<proteinExistence type="predicted"/>
<evidence type="ECO:0000313" key="10">
    <source>
        <dbReference type="Proteomes" id="UP000231409"/>
    </source>
</evidence>
<gene>
    <name evidence="9" type="ORF">CLH61_06830</name>
</gene>
<protein>
    <submittedName>
        <fullName evidence="9">MFS transporter</fullName>
    </submittedName>
</protein>
<evidence type="ECO:0000256" key="2">
    <source>
        <dbReference type="ARBA" id="ARBA00022448"/>
    </source>
</evidence>
<dbReference type="PANTHER" id="PTHR23517:SF3">
    <property type="entry name" value="INTEGRAL MEMBRANE TRANSPORT PROTEIN"/>
    <property type="match status" value="1"/>
</dbReference>
<feature type="transmembrane region" description="Helical" evidence="7">
    <location>
        <begin position="258"/>
        <end position="276"/>
    </location>
</feature>
<evidence type="ECO:0000256" key="1">
    <source>
        <dbReference type="ARBA" id="ARBA00004651"/>
    </source>
</evidence>
<accession>A0A2G1UMX4</accession>
<comment type="caution">
    <text evidence="9">The sequence shown here is derived from an EMBL/GenBank/DDBJ whole genome shotgun (WGS) entry which is preliminary data.</text>
</comment>
<dbReference type="InterPro" id="IPR050171">
    <property type="entry name" value="MFS_Transporters"/>
</dbReference>
<keyword evidence="3" id="KW-1003">Cell membrane</keyword>